<proteinExistence type="predicted"/>
<keyword evidence="3" id="KW-1185">Reference proteome</keyword>
<gene>
    <name evidence="2" type="ORF">JOE42_003222</name>
</gene>
<sequence length="108" mass="11455">MTSTLNNPGAATPQEPTGPPPTFEIGARVRTRHSVDRDSDPASWPLETGSIVEDFADFVGSSSVGRDWAVAHRWAVALDNGCLVFRDTDDLEAAGDLSSAAEASARKQ</sequence>
<comment type="caution">
    <text evidence="2">The sequence shown here is derived from an EMBL/GenBank/DDBJ whole genome shotgun (WGS) entry which is preliminary data.</text>
</comment>
<dbReference type="Proteomes" id="UP000703038">
    <property type="component" value="Unassembled WGS sequence"/>
</dbReference>
<dbReference type="RefSeq" id="WP_239532466.1">
    <property type="nucleotide sequence ID" value="NZ_JAFBBK010000001.1"/>
</dbReference>
<reference evidence="2 3" key="1">
    <citation type="submission" date="2021-01" db="EMBL/GenBank/DDBJ databases">
        <title>Genomics of switchgrass bacterial isolates.</title>
        <authorList>
            <person name="Shade A."/>
        </authorList>
    </citation>
    <scope>NUCLEOTIDE SEQUENCE [LARGE SCALE GENOMIC DNA]</scope>
    <source>
        <strain evidence="2 3">PvP111</strain>
    </source>
</reference>
<name>A0ABS2KX31_9NOCA</name>
<dbReference type="EMBL" id="JAFBBK010000001">
    <property type="protein sequence ID" value="MBM7416489.1"/>
    <property type="molecule type" value="Genomic_DNA"/>
</dbReference>
<organism evidence="2 3">
    <name type="scientific">Rhodococcoides corynebacterioides</name>
    <dbReference type="NCBI Taxonomy" id="53972"/>
    <lineage>
        <taxon>Bacteria</taxon>
        <taxon>Bacillati</taxon>
        <taxon>Actinomycetota</taxon>
        <taxon>Actinomycetes</taxon>
        <taxon>Mycobacteriales</taxon>
        <taxon>Nocardiaceae</taxon>
        <taxon>Rhodococcoides</taxon>
    </lineage>
</organism>
<evidence type="ECO:0000256" key="1">
    <source>
        <dbReference type="SAM" id="MobiDB-lite"/>
    </source>
</evidence>
<feature type="region of interest" description="Disordered" evidence="1">
    <location>
        <begin position="1"/>
        <end position="25"/>
    </location>
</feature>
<evidence type="ECO:0000313" key="3">
    <source>
        <dbReference type="Proteomes" id="UP000703038"/>
    </source>
</evidence>
<protein>
    <submittedName>
        <fullName evidence="2">Uncharacterized protein</fullName>
    </submittedName>
</protein>
<accession>A0ABS2KX31</accession>
<evidence type="ECO:0000313" key="2">
    <source>
        <dbReference type="EMBL" id="MBM7416489.1"/>
    </source>
</evidence>